<keyword evidence="3" id="KW-1185">Reference proteome</keyword>
<dbReference type="InterPro" id="IPR036282">
    <property type="entry name" value="Glutathione-S-Trfase_C_sf"/>
</dbReference>
<dbReference type="CDD" id="cd03190">
    <property type="entry name" value="GST_C_Omega_like"/>
    <property type="match status" value="1"/>
</dbReference>
<dbReference type="SUPFAM" id="SSF47616">
    <property type="entry name" value="GST C-terminal domain-like"/>
    <property type="match status" value="1"/>
</dbReference>
<name>A0ABU3V9W0_9RHOB</name>
<dbReference type="PANTHER" id="PTHR32419:SF6">
    <property type="entry name" value="GLUTATHIONE S-TRANSFERASE OMEGA-LIKE 1-RELATED"/>
    <property type="match status" value="1"/>
</dbReference>
<dbReference type="SFLD" id="SFLDG01206">
    <property type="entry name" value="Xi.1"/>
    <property type="match status" value="1"/>
</dbReference>
<sequence>MGQLVGGIWQDARINTVKSDGSFDRASSVMRNWVTPDGQPGPTGRGGFAAESGRYHLYVSYACPWAHRTLIFRQLKQLSDHIPVSVVHPDMLGSGWAFEKDEHGATGDDLFGSDFMHQIYTRADPSHTGLVTVPVLWDKAQETIVSNESAEIIRMFNSAFDGLTGNTDDFWPAELRDGIDAVNARVYDTINNGVYKAGFATSQSAYDAAVGPLFESLDWLEDRLSTQRYLLGDRVTEADWRLLTTLLRFDSVYHLHFKCNRARLIDYVNLWDYTRELYQWPGIAATVNMEHIVRHYHYSHETINPNRIIPINPIVNWSAPHGRDQRGAA</sequence>
<dbReference type="Gene3D" id="1.20.1050.10">
    <property type="match status" value="1"/>
</dbReference>
<proteinExistence type="predicted"/>
<dbReference type="InterPro" id="IPR040079">
    <property type="entry name" value="Glutathione_S-Trfase"/>
</dbReference>
<dbReference type="RefSeq" id="WP_316773211.1">
    <property type="nucleotide sequence ID" value="NZ_JASMWN010000002.1"/>
</dbReference>
<dbReference type="InterPro" id="IPR004045">
    <property type="entry name" value="Glutathione_S-Trfase_N"/>
</dbReference>
<dbReference type="PROSITE" id="PS50405">
    <property type="entry name" value="GST_CTER"/>
    <property type="match status" value="1"/>
</dbReference>
<reference evidence="3" key="1">
    <citation type="submission" date="2023-05" db="EMBL/GenBank/DDBJ databases">
        <title>Sedimentitalea sp. nov. JM2-8.</title>
        <authorList>
            <person name="Huang J."/>
        </authorList>
    </citation>
    <scope>NUCLEOTIDE SEQUENCE [LARGE SCALE GENOMIC DNA]</scope>
    <source>
        <strain evidence="3">KHS03</strain>
    </source>
</reference>
<dbReference type="EMBL" id="JASMWN010000002">
    <property type="protein sequence ID" value="MDU9002815.1"/>
    <property type="molecule type" value="Genomic_DNA"/>
</dbReference>
<gene>
    <name evidence="2" type="ORF">QO231_02975</name>
</gene>
<dbReference type="Proteomes" id="UP001255416">
    <property type="component" value="Unassembled WGS sequence"/>
</dbReference>
<dbReference type="Gene3D" id="3.40.30.10">
    <property type="entry name" value="Glutaredoxin"/>
    <property type="match status" value="1"/>
</dbReference>
<dbReference type="InterPro" id="IPR036249">
    <property type="entry name" value="Thioredoxin-like_sf"/>
</dbReference>
<dbReference type="InterPro" id="IPR010987">
    <property type="entry name" value="Glutathione-S-Trfase_C-like"/>
</dbReference>
<evidence type="ECO:0000259" key="1">
    <source>
        <dbReference type="PROSITE" id="PS50405"/>
    </source>
</evidence>
<protein>
    <submittedName>
        <fullName evidence="2">Glutathione S-transferase family protein</fullName>
        <ecNumber evidence="2">1.8.5.-</ecNumber>
    </submittedName>
</protein>
<dbReference type="InterPro" id="IPR047047">
    <property type="entry name" value="GST_Omega-like_C"/>
</dbReference>
<dbReference type="Pfam" id="PF13409">
    <property type="entry name" value="GST_N_2"/>
    <property type="match status" value="1"/>
</dbReference>
<dbReference type="Pfam" id="PF13410">
    <property type="entry name" value="GST_C_2"/>
    <property type="match status" value="1"/>
</dbReference>
<dbReference type="SUPFAM" id="SSF52833">
    <property type="entry name" value="Thioredoxin-like"/>
    <property type="match status" value="1"/>
</dbReference>
<feature type="domain" description="GST C-terminal" evidence="1">
    <location>
        <begin position="172"/>
        <end position="296"/>
    </location>
</feature>
<dbReference type="InterPro" id="IPR016639">
    <property type="entry name" value="GST_Omega/GSH"/>
</dbReference>
<dbReference type="SFLD" id="SFLDG01148">
    <property type="entry name" value="Xi_(cytGST)"/>
    <property type="match status" value="1"/>
</dbReference>
<dbReference type="EC" id="1.8.5.-" evidence="2"/>
<evidence type="ECO:0000313" key="3">
    <source>
        <dbReference type="Proteomes" id="UP001255416"/>
    </source>
</evidence>
<dbReference type="PANTHER" id="PTHR32419">
    <property type="entry name" value="GLUTATHIONYL-HYDROQUINONE REDUCTASE"/>
    <property type="match status" value="1"/>
</dbReference>
<organism evidence="2 3">
    <name type="scientific">Sedimentitalea todarodis</name>
    <dbReference type="NCBI Taxonomy" id="1631240"/>
    <lineage>
        <taxon>Bacteria</taxon>
        <taxon>Pseudomonadati</taxon>
        <taxon>Pseudomonadota</taxon>
        <taxon>Alphaproteobacteria</taxon>
        <taxon>Rhodobacterales</taxon>
        <taxon>Paracoccaceae</taxon>
        <taxon>Sedimentitalea</taxon>
    </lineage>
</organism>
<dbReference type="SFLD" id="SFLDS00019">
    <property type="entry name" value="Glutathione_Transferase_(cytos"/>
    <property type="match status" value="1"/>
</dbReference>
<evidence type="ECO:0000313" key="2">
    <source>
        <dbReference type="EMBL" id="MDU9002815.1"/>
    </source>
</evidence>
<accession>A0ABU3V9W0</accession>
<keyword evidence="2" id="KW-0560">Oxidoreductase</keyword>
<dbReference type="GO" id="GO:0016491">
    <property type="term" value="F:oxidoreductase activity"/>
    <property type="evidence" value="ECO:0007669"/>
    <property type="project" value="UniProtKB-KW"/>
</dbReference>
<dbReference type="PIRSF" id="PIRSF015753">
    <property type="entry name" value="GST"/>
    <property type="match status" value="1"/>
</dbReference>
<comment type="caution">
    <text evidence="2">The sequence shown here is derived from an EMBL/GenBank/DDBJ whole genome shotgun (WGS) entry which is preliminary data.</text>
</comment>